<reference evidence="2" key="1">
    <citation type="submission" date="2022-10" db="EMBL/GenBank/DDBJ databases">
        <title>Genome assembly of Pristionchus species.</title>
        <authorList>
            <person name="Yoshida K."/>
            <person name="Sommer R.J."/>
        </authorList>
    </citation>
    <scope>NUCLEOTIDE SEQUENCE [LARGE SCALE GENOMIC DNA]</scope>
    <source>
        <strain evidence="2">RS5460</strain>
    </source>
</reference>
<gene>
    <name evidence="1" type="ORF">PMAYCL1PPCAC_03947</name>
</gene>
<organism evidence="1 2">
    <name type="scientific">Pristionchus mayeri</name>
    <dbReference type="NCBI Taxonomy" id="1317129"/>
    <lineage>
        <taxon>Eukaryota</taxon>
        <taxon>Metazoa</taxon>
        <taxon>Ecdysozoa</taxon>
        <taxon>Nematoda</taxon>
        <taxon>Chromadorea</taxon>
        <taxon>Rhabditida</taxon>
        <taxon>Rhabditina</taxon>
        <taxon>Diplogasteromorpha</taxon>
        <taxon>Diplogasteroidea</taxon>
        <taxon>Neodiplogasteridae</taxon>
        <taxon>Pristionchus</taxon>
    </lineage>
</organism>
<evidence type="ECO:0000313" key="1">
    <source>
        <dbReference type="EMBL" id="GMR33752.1"/>
    </source>
</evidence>
<dbReference type="AlphaFoldDB" id="A0AAN5C8F6"/>
<feature type="non-terminal residue" evidence="1">
    <location>
        <position position="1"/>
    </location>
</feature>
<dbReference type="Proteomes" id="UP001328107">
    <property type="component" value="Unassembled WGS sequence"/>
</dbReference>
<protein>
    <submittedName>
        <fullName evidence="1">Uncharacterized protein</fullName>
    </submittedName>
</protein>
<comment type="caution">
    <text evidence="1">The sequence shown here is derived from an EMBL/GenBank/DDBJ whole genome shotgun (WGS) entry which is preliminary data.</text>
</comment>
<name>A0AAN5C8F6_9BILA</name>
<dbReference type="EMBL" id="BTRK01000001">
    <property type="protein sequence ID" value="GMR33752.1"/>
    <property type="molecule type" value="Genomic_DNA"/>
</dbReference>
<sequence length="126" mass="12965">LPRSLDTAAINNLAKAIRAATGSVATTASSTYLTASNVVTGGVYPVRKALVSALKGIAGKAGNTVTITSATDRFISALSAFLISEEVSLEDKSTITSMVLDMLGDATGTVINFKGRVVRPAEQPHL</sequence>
<accession>A0AAN5C8F6</accession>
<evidence type="ECO:0000313" key="2">
    <source>
        <dbReference type="Proteomes" id="UP001328107"/>
    </source>
</evidence>
<proteinExistence type="predicted"/>
<keyword evidence="2" id="KW-1185">Reference proteome</keyword>